<evidence type="ECO:0000313" key="1">
    <source>
        <dbReference type="EMBL" id="SFV51750.1"/>
    </source>
</evidence>
<dbReference type="Gene3D" id="2.40.160.10">
    <property type="entry name" value="Porin"/>
    <property type="match status" value="1"/>
</dbReference>
<proteinExistence type="predicted"/>
<gene>
    <name evidence="1" type="ORF">MNB_SV-12-106</name>
</gene>
<dbReference type="Pfam" id="PF07396">
    <property type="entry name" value="Porin_O_P"/>
    <property type="match status" value="1"/>
</dbReference>
<dbReference type="InterPro" id="IPR010870">
    <property type="entry name" value="Porin_O/P"/>
</dbReference>
<dbReference type="EMBL" id="FPHE01000024">
    <property type="protein sequence ID" value="SFV51750.1"/>
    <property type="molecule type" value="Genomic_DNA"/>
</dbReference>
<evidence type="ECO:0008006" key="2">
    <source>
        <dbReference type="Google" id="ProtNLM"/>
    </source>
</evidence>
<name>A0A1W1BDT4_9ZZZZ</name>
<sequence length="389" mass="42714">MKKTIYKISTAVALVLLSTGNLSAFDIKGKSGEQNTKLQIFGFGQLEARGGDGVIGDEQDASVKFGAQRVRLGWKYSAGKVKGKVFLDFNQAHNDKSGVGMPNMVKDAFVTYIPHKAMAVKVGLIKMPLGFGFTTPGWNLDVVERGFDKQLAFERGMGIMLSGRDLGFGNSGKVNGFEMGHERPWKGFGYDIMIANQAGRSGSVTNAKSGDANSYVARVSFDWTELFHTELSYGISEKAGGIANGKDILTDTKAYKALNFGIDSHFGNGANVKLEYFDAQNLRGSADWDESTISLTGTYYVTDTLELATKHIQGTSDKNGVETDLGNTYIGFNYYLEPANNKMSRMARKKRNAHRVQVNYVLANGDTDEWNGLKGYRDDAILAQYQFKF</sequence>
<organism evidence="1">
    <name type="scientific">hydrothermal vent metagenome</name>
    <dbReference type="NCBI Taxonomy" id="652676"/>
    <lineage>
        <taxon>unclassified sequences</taxon>
        <taxon>metagenomes</taxon>
        <taxon>ecological metagenomes</taxon>
    </lineage>
</organism>
<dbReference type="AlphaFoldDB" id="A0A1W1BDT4"/>
<reference evidence="1" key="1">
    <citation type="submission" date="2016-10" db="EMBL/GenBank/DDBJ databases">
        <authorList>
            <person name="de Groot N.N."/>
        </authorList>
    </citation>
    <scope>NUCLEOTIDE SEQUENCE</scope>
</reference>
<dbReference type="InterPro" id="IPR023614">
    <property type="entry name" value="Porin_dom_sf"/>
</dbReference>
<protein>
    <recommendedName>
        <fullName evidence="2">Porin domain-containing protein</fullName>
    </recommendedName>
</protein>
<accession>A0A1W1BDT4</accession>